<evidence type="ECO:0008006" key="2">
    <source>
        <dbReference type="Google" id="ProtNLM"/>
    </source>
</evidence>
<accession>A0A6N2Z596</accession>
<organism evidence="1">
    <name type="scientific">Veillonella ratti</name>
    <dbReference type="NCBI Taxonomy" id="103892"/>
    <lineage>
        <taxon>Bacteria</taxon>
        <taxon>Bacillati</taxon>
        <taxon>Bacillota</taxon>
        <taxon>Negativicutes</taxon>
        <taxon>Veillonellales</taxon>
        <taxon>Veillonellaceae</taxon>
        <taxon>Veillonella</taxon>
    </lineage>
</organism>
<dbReference type="AlphaFoldDB" id="A0A6N2Z596"/>
<reference evidence="1" key="1">
    <citation type="submission" date="2019-11" db="EMBL/GenBank/DDBJ databases">
        <authorList>
            <person name="Feng L."/>
        </authorList>
    </citation>
    <scope>NUCLEOTIDE SEQUENCE</scope>
    <source>
        <strain evidence="1">VrattiLFYP33</strain>
    </source>
</reference>
<proteinExistence type="predicted"/>
<sequence length="178" mass="19967">MDVNAYPWVVTAKILGKILGISERRVQQLREDGVLEVESKARYDVRKCTQAYIAFKTQETKSAGGKNPLEDEKIKLTNVKRRIEERKLQIMEGGLHRSETVKSVMAGMLLNFKAKLQALPTTLAPKLLSQTQLPVIQDIITEGVDGALNELADYEPTMFYDDSDIIVVAEDVEEGDNE</sequence>
<dbReference type="EMBL" id="CACRUX010000012">
    <property type="protein sequence ID" value="VYT73357.1"/>
    <property type="molecule type" value="Genomic_DNA"/>
</dbReference>
<evidence type="ECO:0000313" key="1">
    <source>
        <dbReference type="EMBL" id="VYT73357.1"/>
    </source>
</evidence>
<name>A0A6N2Z596_9FIRM</name>
<protein>
    <recommendedName>
        <fullName evidence="2">Phage DNA packaging protein Nu1</fullName>
    </recommendedName>
</protein>
<gene>
    <name evidence="1" type="ORF">VRLFYP33_00395</name>
</gene>
<dbReference type="RefSeq" id="WP_156704049.1">
    <property type="nucleotide sequence ID" value="NZ_CACRUX010000012.1"/>
</dbReference>